<dbReference type="InterPro" id="IPR014044">
    <property type="entry name" value="CAP_dom"/>
</dbReference>
<dbReference type="EMBL" id="PEVD01000012">
    <property type="protein sequence ID" value="PIV01877.1"/>
    <property type="molecule type" value="Genomic_DNA"/>
</dbReference>
<evidence type="ECO:0000256" key="1">
    <source>
        <dbReference type="SAM" id="Phobius"/>
    </source>
</evidence>
<feature type="transmembrane region" description="Helical" evidence="1">
    <location>
        <begin position="26"/>
        <end position="45"/>
    </location>
</feature>
<feature type="domain" description="SCP" evidence="2">
    <location>
        <begin position="64"/>
        <end position="179"/>
    </location>
</feature>
<accession>A0A2M7BFL3</accession>
<comment type="caution">
    <text evidence="3">The sequence shown here is derived from an EMBL/GenBank/DDBJ whole genome shotgun (WGS) entry which is preliminary data.</text>
</comment>
<name>A0A2M7BFL3_9BACT</name>
<evidence type="ECO:0000259" key="2">
    <source>
        <dbReference type="Pfam" id="PF00188"/>
    </source>
</evidence>
<dbReference type="CDD" id="cd05379">
    <property type="entry name" value="CAP_bacterial"/>
    <property type="match status" value="1"/>
</dbReference>
<dbReference type="PANTHER" id="PTHR31157">
    <property type="entry name" value="SCP DOMAIN-CONTAINING PROTEIN"/>
    <property type="match status" value="1"/>
</dbReference>
<keyword evidence="1" id="KW-1133">Transmembrane helix</keyword>
<evidence type="ECO:0000313" key="3">
    <source>
        <dbReference type="EMBL" id="PIV01877.1"/>
    </source>
</evidence>
<dbReference type="InterPro" id="IPR035940">
    <property type="entry name" value="CAP_sf"/>
</dbReference>
<dbReference type="Pfam" id="PF00188">
    <property type="entry name" value="CAP"/>
    <property type="match status" value="1"/>
</dbReference>
<dbReference type="PANTHER" id="PTHR31157:SF1">
    <property type="entry name" value="SCP DOMAIN-CONTAINING PROTEIN"/>
    <property type="match status" value="1"/>
</dbReference>
<sequence>MSFLLNLFFPHFGNNHKAKIIKTHGIFILTLSFVFFQVFLNFFALSRPAVLGFSANISPEKIIELTNIERAKANAGALRESRLLSEAARQKAADMFAFNYWAHVSPSGRSPWAFFTDVGYRYQYAGENLARDFSDPSSVVKAWLNSPSHRENLINGKYQEIGVAVVDGTLQGVETTLVVQLFGTPYGAVAPKAQEPKTAEAEEPIVVPIEKPAPLSNEVLSKGQETVPVTSPLDITKAMAFVILGILIGVFAVDVFVISPKQTPRLSSRSLAQMVFLLAILVASFMIKQGAIL</sequence>
<dbReference type="Proteomes" id="UP000230399">
    <property type="component" value="Unassembled WGS sequence"/>
</dbReference>
<reference evidence="4" key="1">
    <citation type="submission" date="2017-09" db="EMBL/GenBank/DDBJ databases">
        <title>Depth-based differentiation of microbial function through sediment-hosted aquifers and enrichment of novel symbionts in the deep terrestrial subsurface.</title>
        <authorList>
            <person name="Probst A.J."/>
            <person name="Ladd B."/>
            <person name="Jarett J.K."/>
            <person name="Geller-Mcgrath D.E."/>
            <person name="Sieber C.M.K."/>
            <person name="Emerson J.B."/>
            <person name="Anantharaman K."/>
            <person name="Thomas B.C."/>
            <person name="Malmstrom R."/>
            <person name="Stieglmeier M."/>
            <person name="Klingl A."/>
            <person name="Woyke T."/>
            <person name="Ryan C.M."/>
            <person name="Banfield J.F."/>
        </authorList>
    </citation>
    <scope>NUCLEOTIDE SEQUENCE [LARGE SCALE GENOMIC DNA]</scope>
</reference>
<organism evidence="3 4">
    <name type="scientific">Candidatus Shapirobacteria bacterium CG03_land_8_20_14_0_80_40_19</name>
    <dbReference type="NCBI Taxonomy" id="1974880"/>
    <lineage>
        <taxon>Bacteria</taxon>
        <taxon>Candidatus Shapironibacteriota</taxon>
    </lineage>
</organism>
<proteinExistence type="predicted"/>
<dbReference type="Gene3D" id="3.40.33.10">
    <property type="entry name" value="CAP"/>
    <property type="match status" value="1"/>
</dbReference>
<keyword evidence="1" id="KW-0812">Transmembrane</keyword>
<protein>
    <recommendedName>
        <fullName evidence="2">SCP domain-containing protein</fullName>
    </recommendedName>
</protein>
<gene>
    <name evidence="3" type="ORF">COS55_00885</name>
</gene>
<feature type="transmembrane region" description="Helical" evidence="1">
    <location>
        <begin position="270"/>
        <end position="287"/>
    </location>
</feature>
<evidence type="ECO:0000313" key="4">
    <source>
        <dbReference type="Proteomes" id="UP000230399"/>
    </source>
</evidence>
<dbReference type="SUPFAM" id="SSF55797">
    <property type="entry name" value="PR-1-like"/>
    <property type="match status" value="1"/>
</dbReference>
<keyword evidence="1" id="KW-0472">Membrane</keyword>
<dbReference type="AlphaFoldDB" id="A0A2M7BFL3"/>
<feature type="transmembrane region" description="Helical" evidence="1">
    <location>
        <begin position="238"/>
        <end position="258"/>
    </location>
</feature>